<dbReference type="InterPro" id="IPR051689">
    <property type="entry name" value="Sterol_desaturase/TMEM195"/>
</dbReference>
<dbReference type="GO" id="GO:0016020">
    <property type="term" value="C:membrane"/>
    <property type="evidence" value="ECO:0007669"/>
    <property type="project" value="GOC"/>
</dbReference>
<comment type="subcellular location">
    <subcellularLocation>
        <location evidence="1">Endomembrane system</location>
        <topology evidence="1">Multi-pass membrane protein</topology>
    </subcellularLocation>
</comment>
<dbReference type="AlphaFoldDB" id="A0A8J3QQB9"/>
<keyword evidence="5" id="KW-0443">Lipid metabolism</keyword>
<evidence type="ECO:0000313" key="10">
    <source>
        <dbReference type="Proteomes" id="UP000642748"/>
    </source>
</evidence>
<dbReference type="RefSeq" id="WP_203918232.1">
    <property type="nucleotide sequence ID" value="NZ_BONZ01000027.1"/>
</dbReference>
<feature type="domain" description="Fatty acid hydroxylase" evidence="8">
    <location>
        <begin position="82"/>
        <end position="215"/>
    </location>
</feature>
<evidence type="ECO:0000259" key="8">
    <source>
        <dbReference type="Pfam" id="PF04116"/>
    </source>
</evidence>
<dbReference type="GO" id="GO:0006643">
    <property type="term" value="P:membrane lipid metabolic process"/>
    <property type="evidence" value="ECO:0007669"/>
    <property type="project" value="TreeGrafter"/>
</dbReference>
<sequence>MVDITTLAIPAYVVLMAVEAVSFRLLPDEGEQGYAMRDTATSLAMGLGSVLAGLGWGALTLTTYLFAYHLTPLRVAPSWWSWAALFVLADLTYYWQHRADHRVRILWASHVNHHSSRRYNLSTALRQSWTGIGTMPLELPMVLLGFPPAMIFASIGANLLYQFWIHTERIDKLPRPIEWVLNTPSHHRVHHATNPQYLDKNYAGVFIVWDRLFRTFEPEVEPVVYGLTKNIDTYNPVRVAFHEYAAIARDLRAVHGVRARLGILFRTPAWSSATVQSARTALAPAA</sequence>
<proteinExistence type="predicted"/>
<feature type="transmembrane region" description="Helical" evidence="7">
    <location>
        <begin position="44"/>
        <end position="67"/>
    </location>
</feature>
<feature type="transmembrane region" description="Helical" evidence="7">
    <location>
        <begin position="79"/>
        <end position="96"/>
    </location>
</feature>
<evidence type="ECO:0000256" key="4">
    <source>
        <dbReference type="ARBA" id="ARBA00023002"/>
    </source>
</evidence>
<evidence type="ECO:0000256" key="6">
    <source>
        <dbReference type="ARBA" id="ARBA00023136"/>
    </source>
</evidence>
<keyword evidence="2 7" id="KW-0812">Transmembrane</keyword>
<accession>A0A8J3QQB9</accession>
<keyword evidence="10" id="KW-1185">Reference proteome</keyword>
<dbReference type="GO" id="GO:0012505">
    <property type="term" value="C:endomembrane system"/>
    <property type="evidence" value="ECO:0007669"/>
    <property type="project" value="UniProtKB-SubCell"/>
</dbReference>
<evidence type="ECO:0000256" key="7">
    <source>
        <dbReference type="SAM" id="Phobius"/>
    </source>
</evidence>
<dbReference type="Proteomes" id="UP000642748">
    <property type="component" value="Unassembled WGS sequence"/>
</dbReference>
<keyword evidence="3 7" id="KW-1133">Transmembrane helix</keyword>
<dbReference type="EMBL" id="BONZ01000027">
    <property type="protein sequence ID" value="GIH14569.1"/>
    <property type="molecule type" value="Genomic_DNA"/>
</dbReference>
<dbReference type="GO" id="GO:0050479">
    <property type="term" value="F:glyceryl-ether monooxygenase activity"/>
    <property type="evidence" value="ECO:0007669"/>
    <property type="project" value="TreeGrafter"/>
</dbReference>
<evidence type="ECO:0000256" key="1">
    <source>
        <dbReference type="ARBA" id="ARBA00004127"/>
    </source>
</evidence>
<name>A0A8J3QQB9_9ACTN</name>
<organism evidence="9 10">
    <name type="scientific">Rugosimonospora africana</name>
    <dbReference type="NCBI Taxonomy" id="556532"/>
    <lineage>
        <taxon>Bacteria</taxon>
        <taxon>Bacillati</taxon>
        <taxon>Actinomycetota</taxon>
        <taxon>Actinomycetes</taxon>
        <taxon>Micromonosporales</taxon>
        <taxon>Micromonosporaceae</taxon>
        <taxon>Rugosimonospora</taxon>
    </lineage>
</organism>
<evidence type="ECO:0000313" key="9">
    <source>
        <dbReference type="EMBL" id="GIH14569.1"/>
    </source>
</evidence>
<keyword evidence="6 7" id="KW-0472">Membrane</keyword>
<dbReference type="GO" id="GO:0008610">
    <property type="term" value="P:lipid biosynthetic process"/>
    <property type="evidence" value="ECO:0007669"/>
    <property type="project" value="InterPro"/>
</dbReference>
<evidence type="ECO:0000256" key="5">
    <source>
        <dbReference type="ARBA" id="ARBA00023098"/>
    </source>
</evidence>
<gene>
    <name evidence="9" type="primary">erg3</name>
    <name evidence="9" type="ORF">Raf01_27410</name>
</gene>
<keyword evidence="4" id="KW-0560">Oxidoreductase</keyword>
<comment type="caution">
    <text evidence="9">The sequence shown here is derived from an EMBL/GenBank/DDBJ whole genome shotgun (WGS) entry which is preliminary data.</text>
</comment>
<dbReference type="GO" id="GO:0005506">
    <property type="term" value="F:iron ion binding"/>
    <property type="evidence" value="ECO:0007669"/>
    <property type="project" value="InterPro"/>
</dbReference>
<evidence type="ECO:0000256" key="3">
    <source>
        <dbReference type="ARBA" id="ARBA00022989"/>
    </source>
</evidence>
<reference evidence="9" key="1">
    <citation type="submission" date="2021-01" db="EMBL/GenBank/DDBJ databases">
        <title>Whole genome shotgun sequence of Rugosimonospora africana NBRC 104875.</title>
        <authorList>
            <person name="Komaki H."/>
            <person name="Tamura T."/>
        </authorList>
    </citation>
    <scope>NUCLEOTIDE SEQUENCE</scope>
    <source>
        <strain evidence="9">NBRC 104875</strain>
    </source>
</reference>
<dbReference type="PANTHER" id="PTHR21624">
    <property type="entry name" value="STEROL DESATURASE-RELATED PROTEIN"/>
    <property type="match status" value="1"/>
</dbReference>
<dbReference type="PANTHER" id="PTHR21624:SF1">
    <property type="entry name" value="ALKYLGLYCEROL MONOOXYGENASE"/>
    <property type="match status" value="1"/>
</dbReference>
<feature type="transmembrane region" description="Helical" evidence="7">
    <location>
        <begin position="145"/>
        <end position="165"/>
    </location>
</feature>
<dbReference type="Pfam" id="PF04116">
    <property type="entry name" value="FA_hydroxylase"/>
    <property type="match status" value="1"/>
</dbReference>
<protein>
    <submittedName>
        <fullName evidence="9">C-5 sterol desaturase</fullName>
    </submittedName>
</protein>
<evidence type="ECO:0000256" key="2">
    <source>
        <dbReference type="ARBA" id="ARBA00022692"/>
    </source>
</evidence>
<dbReference type="InterPro" id="IPR006694">
    <property type="entry name" value="Fatty_acid_hydroxylase"/>
</dbReference>